<gene>
    <name evidence="4" type="ORF">UFOPK1808_00160</name>
</gene>
<dbReference type="CDD" id="cd00063">
    <property type="entry name" value="FN3"/>
    <property type="match status" value="3"/>
</dbReference>
<feature type="domain" description="Fibronectin type-III" evidence="2">
    <location>
        <begin position="363"/>
        <end position="454"/>
    </location>
</feature>
<reference evidence="4" key="1">
    <citation type="submission" date="2020-05" db="EMBL/GenBank/DDBJ databases">
        <authorList>
            <person name="Chiriac C."/>
            <person name="Salcher M."/>
            <person name="Ghai R."/>
            <person name="Kavagutti S V."/>
        </authorList>
    </citation>
    <scope>NUCLEOTIDE SEQUENCE</scope>
</reference>
<dbReference type="InterPro" id="IPR013783">
    <property type="entry name" value="Ig-like_fold"/>
</dbReference>
<evidence type="ECO:0000259" key="2">
    <source>
        <dbReference type="PROSITE" id="PS50853"/>
    </source>
</evidence>
<dbReference type="Pfam" id="PF00041">
    <property type="entry name" value="fn3"/>
    <property type="match status" value="3"/>
</dbReference>
<protein>
    <submittedName>
        <fullName evidence="4">Unannotated protein</fullName>
    </submittedName>
</protein>
<dbReference type="InterPro" id="IPR008979">
    <property type="entry name" value="Galactose-bd-like_sf"/>
</dbReference>
<feature type="domain" description="Fibronectin type-III" evidence="2">
    <location>
        <begin position="1"/>
        <end position="91"/>
    </location>
</feature>
<evidence type="ECO:0000313" key="4">
    <source>
        <dbReference type="EMBL" id="CAB4591150.1"/>
    </source>
</evidence>
<dbReference type="EMBL" id="CAEZUL010000008">
    <property type="protein sequence ID" value="CAB4591150.1"/>
    <property type="molecule type" value="Genomic_DNA"/>
</dbReference>
<name>A0A6J6FS15_9ZZZZ</name>
<dbReference type="PROSITE" id="PS50853">
    <property type="entry name" value="FN3"/>
    <property type="match status" value="4"/>
</dbReference>
<dbReference type="InterPro" id="IPR036116">
    <property type="entry name" value="FN3_sf"/>
</dbReference>
<dbReference type="InterPro" id="IPR007397">
    <property type="entry name" value="F-box-assoc_dom"/>
</dbReference>
<keyword evidence="1" id="KW-0677">Repeat</keyword>
<dbReference type="PRINTS" id="PR00014">
    <property type="entry name" value="FNTYPEIII"/>
</dbReference>
<dbReference type="SUPFAM" id="SSF49785">
    <property type="entry name" value="Galactose-binding domain-like"/>
    <property type="match status" value="1"/>
</dbReference>
<feature type="domain" description="Fibronectin type-III" evidence="2">
    <location>
        <begin position="626"/>
        <end position="722"/>
    </location>
</feature>
<accession>A0A6J6FS15</accession>
<evidence type="ECO:0000259" key="3">
    <source>
        <dbReference type="PROSITE" id="PS51114"/>
    </source>
</evidence>
<dbReference type="AlphaFoldDB" id="A0A6J6FS15"/>
<organism evidence="4">
    <name type="scientific">freshwater metagenome</name>
    <dbReference type="NCBI Taxonomy" id="449393"/>
    <lineage>
        <taxon>unclassified sequences</taxon>
        <taxon>metagenomes</taxon>
        <taxon>ecological metagenomes</taxon>
    </lineage>
</organism>
<feature type="domain" description="Fibronectin type-III" evidence="2">
    <location>
        <begin position="266"/>
        <end position="361"/>
    </location>
</feature>
<dbReference type="PANTHER" id="PTHR13817">
    <property type="entry name" value="TITIN"/>
    <property type="match status" value="1"/>
</dbReference>
<dbReference type="Pfam" id="PF04300">
    <property type="entry name" value="FBA"/>
    <property type="match status" value="1"/>
</dbReference>
<dbReference type="PROSITE" id="PS51114">
    <property type="entry name" value="FBA"/>
    <property type="match status" value="1"/>
</dbReference>
<proteinExistence type="predicted"/>
<sequence length="727" mass="75106">MSATKGTNAVSLTWNVPTSAGGAAISDYVVSYSQSANGSYTVFNDGVSTNTTATVTGLTNGVTYYFKVAAKNSGGTGVYSSSTGAVTPAQPCSGTCAVGDIGPGGGIIFITPSTNGNSSGQYFEAAPNNWNGGADPNIAWCNNSSSSIAGSTGTSIGSGKANTAVVASSCVSGASDRAIAYDGGGFSDWFLPSIDELLQMYAQRLEIGGFKAGTQVSTGISTTTYWSSTQNSASQARNWSFATNSNDNWGKNYGFNVRPVRSFSTPTQPLSVGTSSGNGQVSLTWNAPSSTNGAAISDYIIKYSTTSGGPYSIFNDGASTSRTATITGLTNGVAYYFTVSAVNAAGSGVGSTETSAITPLAPAPVITSISGSNGQINVSWGAVEHGGDNYQIWWGTDSTWNASYTYTGTTNTTYNISGLVNGTTYYVRVAGWNNSLSPQVGTTSWSTNASAIPTALLPSAPTSISAESAFLGANLVVNPGAESGTTGWTYTGDWYVGPEWNSPHSDTNSVSTSYTLGTRTQTVSLASETTTYLDTSPDIEASTWFNGRCGGQFFMRAELLDNAGNVLATQNYGSENSLITGVDGVWTKRTLRFTGYSSGVRSVRYTDGGQDTCWWWGYYGAAMDDTSVKVRQASHTGASQAELSWAAAGLNGGTAITDYIVEYATSSGGSFSVYNDGVSTNTSTSISGLLGGRTYYFRVSAVNSDGTSNTSAESYGVYVPAVSTVNS</sequence>
<dbReference type="Gene3D" id="2.60.40.10">
    <property type="entry name" value="Immunoglobulins"/>
    <property type="match status" value="4"/>
</dbReference>
<dbReference type="PANTHER" id="PTHR13817:SF73">
    <property type="entry name" value="FIBRONECTIN TYPE-III DOMAIN-CONTAINING PROTEIN"/>
    <property type="match status" value="1"/>
</dbReference>
<dbReference type="Gene3D" id="2.60.120.260">
    <property type="entry name" value="Galactose-binding domain-like"/>
    <property type="match status" value="1"/>
</dbReference>
<feature type="domain" description="FBA" evidence="3">
    <location>
        <begin position="450"/>
        <end position="632"/>
    </location>
</feature>
<dbReference type="SMART" id="SM01198">
    <property type="entry name" value="FBA"/>
    <property type="match status" value="1"/>
</dbReference>
<evidence type="ECO:0000256" key="1">
    <source>
        <dbReference type="ARBA" id="ARBA00022737"/>
    </source>
</evidence>
<dbReference type="SUPFAM" id="SSF49265">
    <property type="entry name" value="Fibronectin type III"/>
    <property type="match status" value="3"/>
</dbReference>
<dbReference type="InterPro" id="IPR003961">
    <property type="entry name" value="FN3_dom"/>
</dbReference>
<dbReference type="InterPro" id="IPR050964">
    <property type="entry name" value="Striated_Muscle_Regulatory"/>
</dbReference>
<dbReference type="SMART" id="SM00060">
    <property type="entry name" value="FN3"/>
    <property type="match status" value="4"/>
</dbReference>